<evidence type="ECO:0000256" key="1">
    <source>
        <dbReference type="SAM" id="SignalP"/>
    </source>
</evidence>
<reference evidence="3" key="1">
    <citation type="journal article" date="2019" name="Int. J. Syst. Evol. Microbiol.">
        <title>The Global Catalogue of Microorganisms (GCM) 10K type strain sequencing project: providing services to taxonomists for standard genome sequencing and annotation.</title>
        <authorList>
            <consortium name="The Broad Institute Genomics Platform"/>
            <consortium name="The Broad Institute Genome Sequencing Center for Infectious Disease"/>
            <person name="Wu L."/>
            <person name="Ma J."/>
        </authorList>
    </citation>
    <scope>NUCLEOTIDE SEQUENCE [LARGE SCALE GENOMIC DNA]</scope>
    <source>
        <strain evidence="3">JCM 4855</strain>
    </source>
</reference>
<dbReference type="EMBL" id="JBHSYM010000057">
    <property type="protein sequence ID" value="MFC7014896.1"/>
    <property type="molecule type" value="Genomic_DNA"/>
</dbReference>
<organism evidence="2 3">
    <name type="scientific">Streptomyces viridiviolaceus</name>
    <dbReference type="NCBI Taxonomy" id="68282"/>
    <lineage>
        <taxon>Bacteria</taxon>
        <taxon>Bacillati</taxon>
        <taxon>Actinomycetota</taxon>
        <taxon>Actinomycetes</taxon>
        <taxon>Kitasatosporales</taxon>
        <taxon>Streptomycetaceae</taxon>
        <taxon>Streptomyces</taxon>
    </lineage>
</organism>
<keyword evidence="1" id="KW-0732">Signal</keyword>
<evidence type="ECO:0000313" key="3">
    <source>
        <dbReference type="Proteomes" id="UP001596409"/>
    </source>
</evidence>
<name>A0ABW2E811_9ACTN</name>
<dbReference type="Proteomes" id="UP001596409">
    <property type="component" value="Unassembled WGS sequence"/>
</dbReference>
<evidence type="ECO:0000313" key="2">
    <source>
        <dbReference type="EMBL" id="MFC7014896.1"/>
    </source>
</evidence>
<accession>A0ABW2E811</accession>
<feature type="chain" id="PRO_5046990273" evidence="1">
    <location>
        <begin position="40"/>
        <end position="130"/>
    </location>
</feature>
<comment type="caution">
    <text evidence="2">The sequence shown here is derived from an EMBL/GenBank/DDBJ whole genome shotgun (WGS) entry which is preliminary data.</text>
</comment>
<gene>
    <name evidence="2" type="ORF">ACFQMH_24965</name>
</gene>
<dbReference type="RefSeq" id="WP_189875209.1">
    <property type="nucleotide sequence ID" value="NZ_BMWA01000016.1"/>
</dbReference>
<keyword evidence="3" id="KW-1185">Reference proteome</keyword>
<sequence length="130" mass="14367">MTDVAKGQDMNACRRKRYVVLSAALILGLSPIGVQQASAAPPSETHANVSAAVSSPSDYRQGYRVGFRDGFGDARNECHFGYDGVNLGGGRGFGDYAREYVRDYARGYADGYSFGYARAERQYCFLPYWY</sequence>
<protein>
    <submittedName>
        <fullName evidence="2">Uncharacterized protein</fullName>
    </submittedName>
</protein>
<feature type="signal peptide" evidence="1">
    <location>
        <begin position="1"/>
        <end position="39"/>
    </location>
</feature>
<proteinExistence type="predicted"/>